<reference evidence="1 2" key="1">
    <citation type="journal article" date="2017" name="Nat. Commun.">
        <title>Genome assembly with in vitro proximity ligation data and whole-genome triplication in lettuce.</title>
        <authorList>
            <person name="Reyes-Chin-Wo S."/>
            <person name="Wang Z."/>
            <person name="Yang X."/>
            <person name="Kozik A."/>
            <person name="Arikit S."/>
            <person name="Song C."/>
            <person name="Xia L."/>
            <person name="Froenicke L."/>
            <person name="Lavelle D.O."/>
            <person name="Truco M.J."/>
            <person name="Xia R."/>
            <person name="Zhu S."/>
            <person name="Xu C."/>
            <person name="Xu H."/>
            <person name="Xu X."/>
            <person name="Cox K."/>
            <person name="Korf I."/>
            <person name="Meyers B.C."/>
            <person name="Michelmore R.W."/>
        </authorList>
    </citation>
    <scope>NUCLEOTIDE SEQUENCE [LARGE SCALE GENOMIC DNA]</scope>
    <source>
        <strain evidence="2">cv. Salinas</strain>
        <tissue evidence="1">Seedlings</tissue>
    </source>
</reference>
<accession>A0A9R1WV02</accession>
<dbReference type="Proteomes" id="UP000235145">
    <property type="component" value="Unassembled WGS sequence"/>
</dbReference>
<name>A0A9R1WV02_LACSA</name>
<protein>
    <submittedName>
        <fullName evidence="1">Uncharacterized protein</fullName>
    </submittedName>
</protein>
<dbReference type="EMBL" id="NBSK02000009">
    <property type="protein sequence ID" value="KAJ0188601.1"/>
    <property type="molecule type" value="Genomic_DNA"/>
</dbReference>
<dbReference type="AlphaFoldDB" id="A0A9R1WV02"/>
<keyword evidence="2" id="KW-1185">Reference proteome</keyword>
<proteinExistence type="predicted"/>
<evidence type="ECO:0000313" key="2">
    <source>
        <dbReference type="Proteomes" id="UP000235145"/>
    </source>
</evidence>
<comment type="caution">
    <text evidence="1">The sequence shown here is derived from an EMBL/GenBank/DDBJ whole genome shotgun (WGS) entry which is preliminary data.</text>
</comment>
<sequence>MIVSLQIDAKGEIVRSGSVLGPLGSLASPSFFSDMGLSIHLIDQRVFITNQKIITKLFFSLNMLVRAVLLDKKPDEVPMLVESVLSRVIEEFENRITSQVELDFHVVFDQESRLILKLRDMMIGLIHEGFQRFFRQLNDKLRLKQEGVAL</sequence>
<organism evidence="1 2">
    <name type="scientific">Lactuca sativa</name>
    <name type="common">Garden lettuce</name>
    <dbReference type="NCBI Taxonomy" id="4236"/>
    <lineage>
        <taxon>Eukaryota</taxon>
        <taxon>Viridiplantae</taxon>
        <taxon>Streptophyta</taxon>
        <taxon>Embryophyta</taxon>
        <taxon>Tracheophyta</taxon>
        <taxon>Spermatophyta</taxon>
        <taxon>Magnoliopsida</taxon>
        <taxon>eudicotyledons</taxon>
        <taxon>Gunneridae</taxon>
        <taxon>Pentapetalae</taxon>
        <taxon>asterids</taxon>
        <taxon>campanulids</taxon>
        <taxon>Asterales</taxon>
        <taxon>Asteraceae</taxon>
        <taxon>Cichorioideae</taxon>
        <taxon>Cichorieae</taxon>
        <taxon>Lactucinae</taxon>
        <taxon>Lactuca</taxon>
    </lineage>
</organism>
<evidence type="ECO:0000313" key="1">
    <source>
        <dbReference type="EMBL" id="KAJ0188601.1"/>
    </source>
</evidence>
<gene>
    <name evidence="1" type="ORF">LSAT_V11C900487570</name>
</gene>